<keyword evidence="4" id="KW-0560">Oxidoreductase</keyword>
<dbReference type="InterPro" id="IPR013785">
    <property type="entry name" value="Aldolase_TIM"/>
</dbReference>
<feature type="compositionally biased region" description="Basic and acidic residues" evidence="5">
    <location>
        <begin position="10"/>
        <end position="25"/>
    </location>
</feature>
<dbReference type="InterPro" id="IPR051799">
    <property type="entry name" value="NADH_flavin_oxidoreductase"/>
</dbReference>
<evidence type="ECO:0000313" key="7">
    <source>
        <dbReference type="EMBL" id="KAK8074151.1"/>
    </source>
</evidence>
<proteinExistence type="inferred from homology"/>
<dbReference type="Pfam" id="PF00724">
    <property type="entry name" value="Oxidored_FMN"/>
    <property type="match status" value="1"/>
</dbReference>
<dbReference type="PANTHER" id="PTHR43656:SF5">
    <property type="entry name" value="NADH:FLAVIN OXIDOREDUCTASE_NADH OXIDASE N-TERMINAL DOMAIN-CONTAINING PROTEIN"/>
    <property type="match status" value="1"/>
</dbReference>
<dbReference type="Gene3D" id="3.20.20.70">
    <property type="entry name" value="Aldolase class I"/>
    <property type="match status" value="1"/>
</dbReference>
<feature type="region of interest" description="Disordered" evidence="5">
    <location>
        <begin position="1"/>
        <end position="25"/>
    </location>
</feature>
<evidence type="ECO:0000313" key="8">
    <source>
        <dbReference type="Proteomes" id="UP001480595"/>
    </source>
</evidence>
<protein>
    <submittedName>
        <fullName evidence="7">NADH-dependent flavin oxidoreductase nadA</fullName>
    </submittedName>
</protein>
<evidence type="ECO:0000256" key="1">
    <source>
        <dbReference type="ARBA" id="ARBA00005979"/>
    </source>
</evidence>
<dbReference type="EMBL" id="JAQQWL010000005">
    <property type="protein sequence ID" value="KAK8074151.1"/>
    <property type="molecule type" value="Genomic_DNA"/>
</dbReference>
<keyword evidence="3" id="KW-0288">FMN</keyword>
<keyword evidence="2" id="KW-0285">Flavoprotein</keyword>
<comment type="caution">
    <text evidence="7">The sequence shown here is derived from an EMBL/GenBank/DDBJ whole genome shotgun (WGS) entry which is preliminary data.</text>
</comment>
<gene>
    <name evidence="7" type="ORF">PG994_005050</name>
</gene>
<evidence type="ECO:0000256" key="5">
    <source>
        <dbReference type="SAM" id="MobiDB-lite"/>
    </source>
</evidence>
<keyword evidence="8" id="KW-1185">Reference proteome</keyword>
<comment type="similarity">
    <text evidence="1">Belongs to the NADH:flavin oxidoreductase/NADH oxidase family.</text>
</comment>
<sequence>MMLIPTRSLTKPEQHDSIPAPHPERQGRRVALAQPLHFEFSGKTAPNRFLKGAMTERLSTWDPQDKPKRGVPTDQLINVYRRWGEGGHGVILTGNVMVAYDQLEAAGNPIIPADAPFEGERFEKFRELAAQSKKHGSLIVTDAINPTPISASDVQLEGEVMGMNFGKPRPMEKKDFDEVIGGFAHAAEYLYKAGYDGVELHGAHGYLLAQFLAPSTNKRTDQYGGSLMNRARIIFEIADAIRARVPDKAFGLSIKLNSVEFQEGGFSTEDCRQLCVELEKHQFDFVELSGGTYQELAFSHKRESTKKREAFFLDFADQIVPQLKQTKAYVTGGLRSASAMVNALKSVHGVGLARPITHEFDLPNKILSGKVQGALDYKLDEQDFGITNVAAGTQMRLVGNDKEPLDLTKDEHLQAFQKSMQQWGKEMGEKKDGSKYGYVDIMGTKLEPYGTAYGASA</sequence>
<dbReference type="SUPFAM" id="SSF51395">
    <property type="entry name" value="FMN-linked oxidoreductases"/>
    <property type="match status" value="1"/>
</dbReference>
<evidence type="ECO:0000259" key="6">
    <source>
        <dbReference type="Pfam" id="PF00724"/>
    </source>
</evidence>
<accession>A0ABR1VV03</accession>
<dbReference type="CDD" id="cd04733">
    <property type="entry name" value="OYE_like_2_FMN"/>
    <property type="match status" value="1"/>
</dbReference>
<feature type="domain" description="NADH:flavin oxidoreductase/NADH oxidase N-terminal" evidence="6">
    <location>
        <begin position="34"/>
        <end position="369"/>
    </location>
</feature>
<organism evidence="7 8">
    <name type="scientific">Apiospora phragmitis</name>
    <dbReference type="NCBI Taxonomy" id="2905665"/>
    <lineage>
        <taxon>Eukaryota</taxon>
        <taxon>Fungi</taxon>
        <taxon>Dikarya</taxon>
        <taxon>Ascomycota</taxon>
        <taxon>Pezizomycotina</taxon>
        <taxon>Sordariomycetes</taxon>
        <taxon>Xylariomycetidae</taxon>
        <taxon>Amphisphaeriales</taxon>
        <taxon>Apiosporaceae</taxon>
        <taxon>Apiospora</taxon>
    </lineage>
</organism>
<evidence type="ECO:0000256" key="3">
    <source>
        <dbReference type="ARBA" id="ARBA00022643"/>
    </source>
</evidence>
<reference evidence="7 8" key="1">
    <citation type="submission" date="2023-01" db="EMBL/GenBank/DDBJ databases">
        <title>Analysis of 21 Apiospora genomes using comparative genomics revels a genus with tremendous synthesis potential of carbohydrate active enzymes and secondary metabolites.</title>
        <authorList>
            <person name="Sorensen T."/>
        </authorList>
    </citation>
    <scope>NUCLEOTIDE SEQUENCE [LARGE SCALE GENOMIC DNA]</scope>
    <source>
        <strain evidence="7 8">CBS 135458</strain>
    </source>
</reference>
<evidence type="ECO:0000256" key="2">
    <source>
        <dbReference type="ARBA" id="ARBA00022630"/>
    </source>
</evidence>
<dbReference type="GeneID" id="92089522"/>
<dbReference type="PANTHER" id="PTHR43656">
    <property type="entry name" value="BINDING OXIDOREDUCTASE, PUTATIVE (AFU_ORTHOLOGUE AFUA_2G08260)-RELATED"/>
    <property type="match status" value="1"/>
</dbReference>
<dbReference type="Proteomes" id="UP001480595">
    <property type="component" value="Unassembled WGS sequence"/>
</dbReference>
<name>A0ABR1VV03_9PEZI</name>
<evidence type="ECO:0000256" key="4">
    <source>
        <dbReference type="ARBA" id="ARBA00023002"/>
    </source>
</evidence>
<dbReference type="RefSeq" id="XP_066718626.1">
    <property type="nucleotide sequence ID" value="XM_066856459.1"/>
</dbReference>
<dbReference type="InterPro" id="IPR001155">
    <property type="entry name" value="OxRdtase_FMN_N"/>
</dbReference>